<proteinExistence type="predicted"/>
<dbReference type="Proteomes" id="UP001066276">
    <property type="component" value="Chromosome 2_1"/>
</dbReference>
<feature type="compositionally biased region" description="Basic residues" evidence="1">
    <location>
        <begin position="275"/>
        <end position="295"/>
    </location>
</feature>
<reference evidence="2" key="1">
    <citation type="journal article" date="2022" name="bioRxiv">
        <title>Sequencing and chromosome-scale assembly of the giantPleurodeles waltlgenome.</title>
        <authorList>
            <person name="Brown T."/>
            <person name="Elewa A."/>
            <person name="Iarovenko S."/>
            <person name="Subramanian E."/>
            <person name="Araus A.J."/>
            <person name="Petzold A."/>
            <person name="Susuki M."/>
            <person name="Suzuki K.-i.T."/>
            <person name="Hayashi T."/>
            <person name="Toyoda A."/>
            <person name="Oliveira C."/>
            <person name="Osipova E."/>
            <person name="Leigh N.D."/>
            <person name="Simon A."/>
            <person name="Yun M.H."/>
        </authorList>
    </citation>
    <scope>NUCLEOTIDE SEQUENCE</scope>
    <source>
        <strain evidence="2">20211129_DDA</strain>
        <tissue evidence="2">Liver</tissue>
    </source>
</reference>
<evidence type="ECO:0000313" key="2">
    <source>
        <dbReference type="EMBL" id="KAJ1198951.1"/>
    </source>
</evidence>
<sequence length="295" mass="32730">MSRGEGPRPTRAQVAGAETPPRPRAEASRRNLRAQATRPSDWSPPNSTRKTTRGALIGATRPSPGHHEQRDRQRGPTGIHPYRQIRLRKPAAATLSASTRSRHIEPSLSLGRRVTRQQRRTDETLGSPAPREPGEVLTPRTTTKAFEGKRSNPPMPPPWKEQHLTSSGPRRRKHAARPTTQSRKSKRARGRGARRGTRLHREPVAGKGQNSPYPGREEVKRGPACNPLTSARTGKALKQNKGTAHKRAGQQGARLGTSSPHATGNRKETATQLHRSQRAHRNKRGARKKSTYFRN</sequence>
<comment type="caution">
    <text evidence="2">The sequence shown here is derived from an EMBL/GenBank/DDBJ whole genome shotgun (WGS) entry which is preliminary data.</text>
</comment>
<evidence type="ECO:0000313" key="3">
    <source>
        <dbReference type="Proteomes" id="UP001066276"/>
    </source>
</evidence>
<keyword evidence="3" id="KW-1185">Reference proteome</keyword>
<gene>
    <name evidence="2" type="ORF">NDU88_002789</name>
</gene>
<evidence type="ECO:0000256" key="1">
    <source>
        <dbReference type="SAM" id="MobiDB-lite"/>
    </source>
</evidence>
<feature type="compositionally biased region" description="Polar residues" evidence="1">
    <location>
        <begin position="37"/>
        <end position="49"/>
    </location>
</feature>
<organism evidence="2 3">
    <name type="scientific">Pleurodeles waltl</name>
    <name type="common">Iberian ribbed newt</name>
    <dbReference type="NCBI Taxonomy" id="8319"/>
    <lineage>
        <taxon>Eukaryota</taxon>
        <taxon>Metazoa</taxon>
        <taxon>Chordata</taxon>
        <taxon>Craniata</taxon>
        <taxon>Vertebrata</taxon>
        <taxon>Euteleostomi</taxon>
        <taxon>Amphibia</taxon>
        <taxon>Batrachia</taxon>
        <taxon>Caudata</taxon>
        <taxon>Salamandroidea</taxon>
        <taxon>Salamandridae</taxon>
        <taxon>Pleurodelinae</taxon>
        <taxon>Pleurodeles</taxon>
    </lineage>
</organism>
<dbReference type="AlphaFoldDB" id="A0AAV7VDH3"/>
<feature type="compositionally biased region" description="Basic and acidic residues" evidence="1">
    <location>
        <begin position="65"/>
        <end position="74"/>
    </location>
</feature>
<protein>
    <submittedName>
        <fullName evidence="2">Uncharacterized protein</fullName>
    </submittedName>
</protein>
<feature type="compositionally biased region" description="Basic residues" evidence="1">
    <location>
        <begin position="183"/>
        <end position="198"/>
    </location>
</feature>
<dbReference type="EMBL" id="JANPWB010000003">
    <property type="protein sequence ID" value="KAJ1198951.1"/>
    <property type="molecule type" value="Genomic_DNA"/>
</dbReference>
<name>A0AAV7VDH3_PLEWA</name>
<accession>A0AAV7VDH3</accession>
<feature type="region of interest" description="Disordered" evidence="1">
    <location>
        <begin position="1"/>
        <end position="295"/>
    </location>
</feature>